<organism evidence="6 7">
    <name type="scientific">Salix udensis</name>
    <dbReference type="NCBI Taxonomy" id="889485"/>
    <lineage>
        <taxon>Eukaryota</taxon>
        <taxon>Viridiplantae</taxon>
        <taxon>Streptophyta</taxon>
        <taxon>Embryophyta</taxon>
        <taxon>Tracheophyta</taxon>
        <taxon>Spermatophyta</taxon>
        <taxon>Magnoliopsida</taxon>
        <taxon>eudicotyledons</taxon>
        <taxon>Gunneridae</taxon>
        <taxon>Pentapetalae</taxon>
        <taxon>rosids</taxon>
        <taxon>fabids</taxon>
        <taxon>Malpighiales</taxon>
        <taxon>Salicaceae</taxon>
        <taxon>Saliceae</taxon>
        <taxon>Salix</taxon>
    </lineage>
</organism>
<dbReference type="InterPro" id="IPR029020">
    <property type="entry name" value="Ammonium/urea_transptr"/>
</dbReference>
<name>A0AAD6NU93_9ROSI</name>
<keyword evidence="7" id="KW-1185">Reference proteome</keyword>
<dbReference type="PANTHER" id="PTHR43029:SF11">
    <property type="entry name" value="AMMONIUM TRANSPORTER"/>
    <property type="match status" value="1"/>
</dbReference>
<dbReference type="GO" id="GO:0008519">
    <property type="term" value="F:ammonium channel activity"/>
    <property type="evidence" value="ECO:0007669"/>
    <property type="project" value="InterPro"/>
</dbReference>
<dbReference type="Proteomes" id="UP001162972">
    <property type="component" value="Chromosome 2"/>
</dbReference>
<keyword evidence="3 5" id="KW-1133">Transmembrane helix</keyword>
<evidence type="ECO:0000256" key="3">
    <source>
        <dbReference type="ARBA" id="ARBA00022989"/>
    </source>
</evidence>
<evidence type="ECO:0000256" key="4">
    <source>
        <dbReference type="ARBA" id="ARBA00023136"/>
    </source>
</evidence>
<dbReference type="EMBL" id="JAPFFJ010000017">
    <property type="protein sequence ID" value="KAJ6405687.1"/>
    <property type="molecule type" value="Genomic_DNA"/>
</dbReference>
<comment type="caution">
    <text evidence="6">The sequence shown here is derived from an EMBL/GenBank/DDBJ whole genome shotgun (WGS) entry which is preliminary data.</text>
</comment>
<dbReference type="AlphaFoldDB" id="A0AAD6NU93"/>
<feature type="transmembrane region" description="Helical" evidence="5">
    <location>
        <begin position="12"/>
        <end position="32"/>
    </location>
</feature>
<dbReference type="PANTHER" id="PTHR43029">
    <property type="entry name" value="AMMONIUM TRANSPORTER MEP2"/>
    <property type="match status" value="1"/>
</dbReference>
<dbReference type="InterPro" id="IPR001905">
    <property type="entry name" value="Ammonium_transpt"/>
</dbReference>
<keyword evidence="2 5" id="KW-0812">Transmembrane</keyword>
<evidence type="ECO:0000313" key="6">
    <source>
        <dbReference type="EMBL" id="KAJ6405687.1"/>
    </source>
</evidence>
<dbReference type="GO" id="GO:0005886">
    <property type="term" value="C:plasma membrane"/>
    <property type="evidence" value="ECO:0007669"/>
    <property type="project" value="TreeGrafter"/>
</dbReference>
<evidence type="ECO:0000256" key="2">
    <source>
        <dbReference type="ARBA" id="ARBA00022692"/>
    </source>
</evidence>
<gene>
    <name evidence="6" type="ORF">OIU84_013614</name>
</gene>
<proteinExistence type="predicted"/>
<evidence type="ECO:0000313" key="7">
    <source>
        <dbReference type="Proteomes" id="UP001162972"/>
    </source>
</evidence>
<evidence type="ECO:0000256" key="1">
    <source>
        <dbReference type="ARBA" id="ARBA00004141"/>
    </source>
</evidence>
<accession>A0AAD6NU93</accession>
<comment type="subcellular location">
    <subcellularLocation>
        <location evidence="1">Membrane</location>
        <topology evidence="1">Multi-pass membrane protein</topology>
    </subcellularLocation>
</comment>
<reference evidence="6 7" key="1">
    <citation type="journal article" date="2023" name="Int. J. Mol. Sci.">
        <title>De Novo Assembly and Annotation of 11 Diverse Shrub Willow (Salix) Genomes Reveals Novel Gene Organization in Sex-Linked Regions.</title>
        <authorList>
            <person name="Hyden B."/>
            <person name="Feng K."/>
            <person name="Yates T.B."/>
            <person name="Jawdy S."/>
            <person name="Cereghino C."/>
            <person name="Smart L.B."/>
            <person name="Muchero W."/>
        </authorList>
    </citation>
    <scope>NUCLEOTIDE SEQUENCE [LARGE SCALE GENOMIC DNA]</scope>
    <source>
        <tissue evidence="6">Shoot tip</tissue>
    </source>
</reference>
<feature type="transmembrane region" description="Helical" evidence="5">
    <location>
        <begin position="38"/>
        <end position="58"/>
    </location>
</feature>
<sequence>MDEQGDSAWQLTAATLARLQSVPGLVILYVSIVKKQRVVNSAFMAFNAFASVLVCWGYQMSFGDKMTRFLARPGISLDQKYFLGQAFLGWGQGQRKVPSSKLHRTDAGRFWAALDGMEWFQRW</sequence>
<dbReference type="SUPFAM" id="SSF111352">
    <property type="entry name" value="Ammonium transporter"/>
    <property type="match status" value="1"/>
</dbReference>
<keyword evidence="4 5" id="KW-0472">Membrane</keyword>
<protein>
    <submittedName>
        <fullName evidence="6">Uncharacterized protein</fullName>
    </submittedName>
</protein>
<dbReference type="Gene3D" id="1.10.3430.10">
    <property type="entry name" value="Ammonium transporter AmtB like domains"/>
    <property type="match status" value="1"/>
</dbReference>
<evidence type="ECO:0000256" key="5">
    <source>
        <dbReference type="SAM" id="Phobius"/>
    </source>
</evidence>